<dbReference type="Gene3D" id="3.40.309.10">
    <property type="entry name" value="Aldehyde Dehydrogenase, Chain A, domain 2"/>
    <property type="match status" value="1"/>
</dbReference>
<dbReference type="GO" id="GO:0004491">
    <property type="term" value="F:methylmalonate-semialdehyde dehydrogenase (acylating, NAD) activity"/>
    <property type="evidence" value="ECO:0007669"/>
    <property type="project" value="InterPro"/>
</dbReference>
<comment type="caution">
    <text evidence="3">The sequence shown here is derived from an EMBL/GenBank/DDBJ whole genome shotgun (WGS) entry which is preliminary data.</text>
</comment>
<dbReference type="PANTHER" id="PTHR43866:SF4">
    <property type="entry name" value="MALONATE-SEMIALDEHYDE DEHYDROGENASE"/>
    <property type="match status" value="1"/>
</dbReference>
<dbReference type="InterPro" id="IPR015590">
    <property type="entry name" value="Aldehyde_DH_dom"/>
</dbReference>
<feature type="domain" description="Aldehyde dehydrogenase" evidence="2">
    <location>
        <begin position="15"/>
        <end position="481"/>
    </location>
</feature>
<dbReference type="PANTHER" id="PTHR43866">
    <property type="entry name" value="MALONATE-SEMIALDEHYDE DEHYDROGENASE"/>
    <property type="match status" value="1"/>
</dbReference>
<dbReference type="InterPro" id="IPR016163">
    <property type="entry name" value="Ald_DH_C"/>
</dbReference>
<sequence length="520" mass="56482">MSEVKKLKFFAGGKWHESKALKYMDIYNPSTGSVIARTPCCTEGEVKSAIKSAADAFPSWANTPAMKRVQVLYKFRELLDKHLDELTELVCRENGKVWEEAKGDVLKAKEATELACGIPSLLMGESLMNASSGFDTVLYKEPVGVFAGIAPFNFPAMIPMGWMMPLCIATGNTLVLKAASMTPMTAMRCAELLQESGLPDGVVNIVTCSRSEAELFLKHPDVKGVTFVGSTSIGMHIYATAAANGKRVQALCEAKNHALVLEDAPLERTARGIINAAFGCAGERCMALPVVVVQKSIADKLVELLVKFAGELKVGPAYDKASELGPVVTENHRQFVLSKIEKGIAEGAKLVLDGRSAIVKGFENGFYLKPTIFDQVTPEMTIGSEEIFGPVLCIKRVSDFEEGLQIMNNNKFANGSVIFTQSGYFSREFANRTHGGMVGINVGIPVPIGSFPFTGHKNSFFGDLHALGKDGIRFFTETKAVTSRWFDDADMKQQKVDTWDGTMVRSPAYPNIQLGDLTGS</sequence>
<dbReference type="SUPFAM" id="SSF53720">
    <property type="entry name" value="ALDH-like"/>
    <property type="match status" value="1"/>
</dbReference>
<proteinExistence type="predicted"/>
<dbReference type="InterPro" id="IPR016161">
    <property type="entry name" value="Ald_DH/histidinol_DH"/>
</dbReference>
<dbReference type="NCBIfam" id="TIGR01722">
    <property type="entry name" value="MMSDH"/>
    <property type="match status" value="1"/>
</dbReference>
<reference evidence="3 4" key="1">
    <citation type="journal article" date="2015" name="Nature">
        <title>rRNA introns, odd ribosomes, and small enigmatic genomes across a large radiation of phyla.</title>
        <authorList>
            <person name="Brown C.T."/>
            <person name="Hug L.A."/>
            <person name="Thomas B.C."/>
            <person name="Sharon I."/>
            <person name="Castelle C.J."/>
            <person name="Singh A."/>
            <person name="Wilkins M.J."/>
            <person name="Williams K.H."/>
            <person name="Banfield J.F."/>
        </authorList>
    </citation>
    <scope>NUCLEOTIDE SEQUENCE [LARGE SCALE GENOMIC DNA]</scope>
</reference>
<dbReference type="PATRIC" id="fig|1618995.3.peg.883"/>
<dbReference type="GO" id="GO:0006210">
    <property type="term" value="P:thymine catabolic process"/>
    <property type="evidence" value="ECO:0007669"/>
    <property type="project" value="TreeGrafter"/>
</dbReference>
<accession>A0A0G0MI07</accession>
<name>A0A0G0MI07_9BACT</name>
<dbReference type="CDD" id="cd07085">
    <property type="entry name" value="ALDH_F6_MMSDH"/>
    <property type="match status" value="1"/>
</dbReference>
<dbReference type="Pfam" id="PF00171">
    <property type="entry name" value="Aldedh"/>
    <property type="match status" value="1"/>
</dbReference>
<protein>
    <submittedName>
        <fullName evidence="3">Methylmalonate-semialdehyde dehydrogenase (Acylating)</fullName>
    </submittedName>
</protein>
<dbReference type="FunFam" id="3.40.309.10:FF:000002">
    <property type="entry name" value="Methylmalonate-semialdehyde dehydrogenase (Acylating)"/>
    <property type="match status" value="1"/>
</dbReference>
<dbReference type="Gene3D" id="3.40.605.10">
    <property type="entry name" value="Aldehyde Dehydrogenase, Chain A, domain 1"/>
    <property type="match status" value="1"/>
</dbReference>
<evidence type="ECO:0000313" key="3">
    <source>
        <dbReference type="EMBL" id="KKR03654.1"/>
    </source>
</evidence>
<organism evidence="3 4">
    <name type="scientific">Candidatus Uhrbacteria bacterium GW2011_GWF2_39_13</name>
    <dbReference type="NCBI Taxonomy" id="1618995"/>
    <lineage>
        <taxon>Bacteria</taxon>
        <taxon>Candidatus Uhriibacteriota</taxon>
    </lineage>
</organism>
<dbReference type="Proteomes" id="UP000033935">
    <property type="component" value="Unassembled WGS sequence"/>
</dbReference>
<evidence type="ECO:0000259" key="2">
    <source>
        <dbReference type="Pfam" id="PF00171"/>
    </source>
</evidence>
<dbReference type="InterPro" id="IPR010061">
    <property type="entry name" value="MeMal-semiAld_DH"/>
</dbReference>
<dbReference type="EMBL" id="LBWG01000023">
    <property type="protein sequence ID" value="KKR03654.1"/>
    <property type="molecule type" value="Genomic_DNA"/>
</dbReference>
<dbReference type="AlphaFoldDB" id="A0A0G0MI07"/>
<keyword evidence="1" id="KW-0560">Oxidoreductase</keyword>
<dbReference type="GO" id="GO:0006574">
    <property type="term" value="P:L-valine catabolic process"/>
    <property type="evidence" value="ECO:0007669"/>
    <property type="project" value="TreeGrafter"/>
</dbReference>
<gene>
    <name evidence="3" type="ORF">UT30_C0023G0012</name>
</gene>
<dbReference type="InterPro" id="IPR016162">
    <property type="entry name" value="Ald_DH_N"/>
</dbReference>
<evidence type="ECO:0000256" key="1">
    <source>
        <dbReference type="ARBA" id="ARBA00023002"/>
    </source>
</evidence>
<evidence type="ECO:0000313" key="4">
    <source>
        <dbReference type="Proteomes" id="UP000033935"/>
    </source>
</evidence>